<dbReference type="Ensembl" id="ENSACLT00000023816.2">
    <property type="protein sequence ID" value="ENSACLP00000023262.2"/>
    <property type="gene ID" value="ENSACLG00000015807.2"/>
</dbReference>
<reference evidence="12" key="2">
    <citation type="submission" date="2023-03" db="EMBL/GenBank/DDBJ databases">
        <authorList>
            <consortium name="Wellcome Sanger Institute Data Sharing"/>
        </authorList>
    </citation>
    <scope>NUCLEOTIDE SEQUENCE [LARGE SCALE GENOMIC DNA]</scope>
</reference>
<dbReference type="STRING" id="8154.ENSACLP00000023262"/>
<dbReference type="InterPro" id="IPR001304">
    <property type="entry name" value="C-type_lectin-like"/>
</dbReference>
<dbReference type="PROSITE" id="PS50041">
    <property type="entry name" value="C_TYPE_LECTIN_2"/>
    <property type="match status" value="1"/>
</dbReference>
<evidence type="ECO:0000313" key="12">
    <source>
        <dbReference type="Proteomes" id="UP000265100"/>
    </source>
</evidence>
<feature type="domain" description="C-type lectin" evidence="10">
    <location>
        <begin position="26"/>
        <end position="144"/>
    </location>
</feature>
<dbReference type="GO" id="GO:0016020">
    <property type="term" value="C:membrane"/>
    <property type="evidence" value="ECO:0007669"/>
    <property type="project" value="UniProtKB-SubCell"/>
</dbReference>
<feature type="transmembrane region" description="Helical" evidence="8">
    <location>
        <begin position="280"/>
        <end position="306"/>
    </location>
</feature>
<dbReference type="PANTHER" id="PTHR14789:SF8">
    <property type="entry name" value="C-TYPE LECTIN DOMAIN FAMILY 14 MEMBER A PRECURSOR-RELATED"/>
    <property type="match status" value="1"/>
</dbReference>
<dbReference type="InterPro" id="IPR016187">
    <property type="entry name" value="CTDL_fold"/>
</dbReference>
<evidence type="ECO:0000256" key="5">
    <source>
        <dbReference type="ARBA" id="ARBA00022989"/>
    </source>
</evidence>
<proteinExistence type="predicted"/>
<dbReference type="SMART" id="SM00034">
    <property type="entry name" value="CLECT"/>
    <property type="match status" value="1"/>
</dbReference>
<evidence type="ECO:0000256" key="6">
    <source>
        <dbReference type="ARBA" id="ARBA00023136"/>
    </source>
</evidence>
<sequence>MAFQLCSCWTLHLCIFVFLLRNISSAQSSQYTLNHNKLSFNNAAKKCPGSSVLTTIATQQEVDEILKLIFKSEPFQNEFTFWVGLRITSSECIDRSKPLRGFKWLENNSEESEVSQWAEDPEHTCTTDRCAALKGQFDGSNVTWGLIPLNCHKDKNAFICKVKDGDTTIKLGSEPPPPEDTPIKPSKPKREPGFINDSHSAELRSCQRPSIPEARSLKMLSGNMKIQVQCWSSISFDLVCSGEPTVWRLENGALANITAIKIECANATQKEEDSVLWSTILLPVLIATGVLVFLLVVIAVTVKCCLNRRSKKRAIKKAEKMEMKSKNRKDSFSLKKVISLLNGMEVKFTLKN</sequence>
<dbReference type="PANTHER" id="PTHR14789">
    <property type="entry name" value="CHONDROLECTIN VARIANT CHODLFDELTAE"/>
    <property type="match status" value="1"/>
</dbReference>
<dbReference type="SUPFAM" id="SSF56436">
    <property type="entry name" value="C-type lectin-like"/>
    <property type="match status" value="1"/>
</dbReference>
<keyword evidence="5 8" id="KW-1133">Transmembrane helix</keyword>
<comment type="subcellular location">
    <subcellularLocation>
        <location evidence="1">Membrane</location>
        <topology evidence="1">Single-pass type I membrane protein</topology>
    </subcellularLocation>
</comment>
<dbReference type="GO" id="GO:0030246">
    <property type="term" value="F:carbohydrate binding"/>
    <property type="evidence" value="ECO:0007669"/>
    <property type="project" value="UniProtKB-KW"/>
</dbReference>
<evidence type="ECO:0000256" key="9">
    <source>
        <dbReference type="SAM" id="SignalP"/>
    </source>
</evidence>
<accession>A0A3P8Q226</accession>
<dbReference type="Bgee" id="ENSACLG00000015807">
    <property type="expression patterns" value="Expressed in spleen and 6 other cell types or tissues"/>
</dbReference>
<dbReference type="OMA" id="GEPTVWR"/>
<evidence type="ECO:0000313" key="11">
    <source>
        <dbReference type="Ensembl" id="ENSACLP00000023262.2"/>
    </source>
</evidence>
<feature type="signal peptide" evidence="9">
    <location>
        <begin position="1"/>
        <end position="26"/>
    </location>
</feature>
<evidence type="ECO:0000256" key="4">
    <source>
        <dbReference type="ARBA" id="ARBA00022734"/>
    </source>
</evidence>
<evidence type="ECO:0000256" key="7">
    <source>
        <dbReference type="SAM" id="MobiDB-lite"/>
    </source>
</evidence>
<keyword evidence="12" id="KW-1185">Reference proteome</keyword>
<dbReference type="AlphaFoldDB" id="A0A3P8Q226"/>
<reference evidence="11" key="4">
    <citation type="submission" date="2025-09" db="UniProtKB">
        <authorList>
            <consortium name="Ensembl"/>
        </authorList>
    </citation>
    <scope>IDENTIFICATION</scope>
</reference>
<dbReference type="Proteomes" id="UP000265100">
    <property type="component" value="Chromosome 19"/>
</dbReference>
<keyword evidence="6 8" id="KW-0472">Membrane</keyword>
<protein>
    <recommendedName>
        <fullName evidence="10">C-type lectin domain-containing protein</fullName>
    </recommendedName>
</protein>
<name>A0A3P8Q226_ASTCA</name>
<reference evidence="11 12" key="1">
    <citation type="submission" date="2018-05" db="EMBL/GenBank/DDBJ databases">
        <authorList>
            <person name="Datahose"/>
        </authorList>
    </citation>
    <scope>NUCLEOTIDE SEQUENCE</scope>
</reference>
<dbReference type="InterPro" id="IPR016186">
    <property type="entry name" value="C-type_lectin-like/link_sf"/>
</dbReference>
<evidence type="ECO:0000256" key="2">
    <source>
        <dbReference type="ARBA" id="ARBA00022692"/>
    </source>
</evidence>
<keyword evidence="4" id="KW-0430">Lectin</keyword>
<evidence type="ECO:0000259" key="10">
    <source>
        <dbReference type="PROSITE" id="PS50041"/>
    </source>
</evidence>
<dbReference type="OrthoDB" id="9890094at2759"/>
<keyword evidence="3 9" id="KW-0732">Signal</keyword>
<reference evidence="11" key="3">
    <citation type="submission" date="2025-08" db="UniProtKB">
        <authorList>
            <consortium name="Ensembl"/>
        </authorList>
    </citation>
    <scope>IDENTIFICATION</scope>
</reference>
<evidence type="ECO:0000256" key="3">
    <source>
        <dbReference type="ARBA" id="ARBA00022729"/>
    </source>
</evidence>
<organism evidence="11 12">
    <name type="scientific">Astatotilapia calliptera</name>
    <name type="common">Eastern happy</name>
    <name type="synonym">Chromis callipterus</name>
    <dbReference type="NCBI Taxonomy" id="8154"/>
    <lineage>
        <taxon>Eukaryota</taxon>
        <taxon>Metazoa</taxon>
        <taxon>Chordata</taxon>
        <taxon>Craniata</taxon>
        <taxon>Vertebrata</taxon>
        <taxon>Euteleostomi</taxon>
        <taxon>Actinopterygii</taxon>
        <taxon>Neopterygii</taxon>
        <taxon>Teleostei</taxon>
        <taxon>Neoteleostei</taxon>
        <taxon>Acanthomorphata</taxon>
        <taxon>Ovalentaria</taxon>
        <taxon>Cichlomorphae</taxon>
        <taxon>Cichliformes</taxon>
        <taxon>Cichlidae</taxon>
        <taxon>African cichlids</taxon>
        <taxon>Pseudocrenilabrinae</taxon>
        <taxon>Haplochromini</taxon>
        <taxon>Astatotilapia</taxon>
    </lineage>
</organism>
<evidence type="ECO:0000256" key="1">
    <source>
        <dbReference type="ARBA" id="ARBA00004479"/>
    </source>
</evidence>
<evidence type="ECO:0000256" key="8">
    <source>
        <dbReference type="SAM" id="Phobius"/>
    </source>
</evidence>
<feature type="chain" id="PRO_5044185355" description="C-type lectin domain-containing protein" evidence="9">
    <location>
        <begin position="27"/>
        <end position="352"/>
    </location>
</feature>
<dbReference type="GeneTree" id="ENSGT01130000278768"/>
<dbReference type="InterPro" id="IPR051505">
    <property type="entry name" value="C-type_lectin_domain"/>
</dbReference>
<dbReference type="Gene3D" id="3.10.100.10">
    <property type="entry name" value="Mannose-Binding Protein A, subunit A"/>
    <property type="match status" value="1"/>
</dbReference>
<feature type="region of interest" description="Disordered" evidence="7">
    <location>
        <begin position="169"/>
        <end position="190"/>
    </location>
</feature>
<keyword evidence="2 8" id="KW-0812">Transmembrane</keyword>